<comment type="caution">
    <text evidence="2">The sequence shown here is derived from an EMBL/GenBank/DDBJ whole genome shotgun (WGS) entry which is preliminary data.</text>
</comment>
<dbReference type="InterPro" id="IPR014710">
    <property type="entry name" value="RmlC-like_jellyroll"/>
</dbReference>
<proteinExistence type="predicted"/>
<reference evidence="2" key="1">
    <citation type="submission" date="2021-03" db="EMBL/GenBank/DDBJ databases">
        <title>Revisited historic fungal species revealed as producer of novel bioactive compounds through whole genome sequencing and comparative genomics.</title>
        <authorList>
            <person name="Vignolle G.A."/>
            <person name="Hochenegger N."/>
            <person name="Mach R.L."/>
            <person name="Mach-Aigner A.R."/>
            <person name="Javad Rahimi M."/>
            <person name="Salim K.A."/>
            <person name="Chan C.M."/>
            <person name="Lim L.B.L."/>
            <person name="Cai F."/>
            <person name="Druzhinina I.S."/>
            <person name="U'Ren J.M."/>
            <person name="Derntl C."/>
        </authorList>
    </citation>
    <scope>NUCLEOTIDE SEQUENCE</scope>
    <source>
        <strain evidence="2">TUCIM 5799</strain>
    </source>
</reference>
<dbReference type="Gene3D" id="2.60.120.10">
    <property type="entry name" value="Jelly Rolls"/>
    <property type="match status" value="1"/>
</dbReference>
<dbReference type="EMBL" id="JAFIMR010000006">
    <property type="protein sequence ID" value="KAI1877753.1"/>
    <property type="molecule type" value="Genomic_DNA"/>
</dbReference>
<evidence type="ECO:0000313" key="3">
    <source>
        <dbReference type="Proteomes" id="UP000829685"/>
    </source>
</evidence>
<evidence type="ECO:0000313" key="2">
    <source>
        <dbReference type="EMBL" id="KAI1877753.1"/>
    </source>
</evidence>
<dbReference type="InterPro" id="IPR011051">
    <property type="entry name" value="RmlC_Cupin_sf"/>
</dbReference>
<evidence type="ECO:0000259" key="1">
    <source>
        <dbReference type="Pfam" id="PF07883"/>
    </source>
</evidence>
<gene>
    <name evidence="2" type="ORF">JX265_003761</name>
</gene>
<keyword evidence="3" id="KW-1185">Reference proteome</keyword>
<dbReference type="InterPro" id="IPR013096">
    <property type="entry name" value="Cupin_2"/>
</dbReference>
<name>A0A9P9WSW2_9PEZI</name>
<dbReference type="PANTHER" id="PTHR36156:SF2">
    <property type="entry name" value="CUPIN TYPE-2 DOMAIN-CONTAINING PROTEIN"/>
    <property type="match status" value="1"/>
</dbReference>
<dbReference type="Proteomes" id="UP000829685">
    <property type="component" value="Unassembled WGS sequence"/>
</dbReference>
<dbReference type="Pfam" id="PF07883">
    <property type="entry name" value="Cupin_2"/>
    <property type="match status" value="1"/>
</dbReference>
<dbReference type="PANTHER" id="PTHR36156">
    <property type="entry name" value="SLR2101 PROTEIN"/>
    <property type="match status" value="1"/>
</dbReference>
<organism evidence="2 3">
    <name type="scientific">Neoarthrinium moseri</name>
    <dbReference type="NCBI Taxonomy" id="1658444"/>
    <lineage>
        <taxon>Eukaryota</taxon>
        <taxon>Fungi</taxon>
        <taxon>Dikarya</taxon>
        <taxon>Ascomycota</taxon>
        <taxon>Pezizomycotina</taxon>
        <taxon>Sordariomycetes</taxon>
        <taxon>Xylariomycetidae</taxon>
        <taxon>Amphisphaeriales</taxon>
        <taxon>Apiosporaceae</taxon>
        <taxon>Neoarthrinium</taxon>
    </lineage>
</organism>
<accession>A0A9P9WSW2</accession>
<dbReference type="AlphaFoldDB" id="A0A9P9WSW2"/>
<dbReference type="OrthoDB" id="5840532at2759"/>
<protein>
    <recommendedName>
        <fullName evidence="1">Cupin type-2 domain-containing protein</fullName>
    </recommendedName>
</protein>
<feature type="domain" description="Cupin type-2" evidence="1">
    <location>
        <begin position="78"/>
        <end position="143"/>
    </location>
</feature>
<dbReference type="CDD" id="cd02231">
    <property type="entry name" value="cupin_BLL6423-like"/>
    <property type="match status" value="1"/>
</dbReference>
<dbReference type="SUPFAM" id="SSF51182">
    <property type="entry name" value="RmlC-like cupins"/>
    <property type="match status" value="1"/>
</dbReference>
<dbReference type="InterPro" id="IPR047142">
    <property type="entry name" value="OryJ/VirC-like"/>
</dbReference>
<sequence length="166" mass="18026">MTLENPRVVVTTHREDGTSVFMSDKALEPFAPLGPAGSSFVVFDARSAVPISNQQPSLDLSLSIPRCPPNGVLFSIANFPPDVRVPMHRTLSLDYCIVLSGEIVLELDGGEEKTVKAGEFIVQGGVNHKWANRTDEVCRIAFVMVGAEKVKTQSGESLEETVMKKP</sequence>